<keyword evidence="13" id="KW-0012">Acyltransferase</keyword>
<comment type="function">
    <text evidence="17">Catalyzes the last two sequential reactions in the de novo biosynthetic pathway for UDP-N-acetylglucosamine (UDP-GlcNAc). The C-terminal domain catalyzes the transfer of acetyl group from acetyl coenzyme A to glucosamine-1-phosphate (GlcN-1-P) to produce N-acetylglucosamine-1-phosphate (GlcNAc-1-P), which is converted into UDP-GlcNAc by the transfer of uridine 5-monophosphate (from uridine 5-triphosphate), a reaction catalyzed by the N-terminal domain.</text>
</comment>
<keyword evidence="14" id="KW-0961">Cell wall biogenesis/degradation</keyword>
<evidence type="ECO:0000256" key="1">
    <source>
        <dbReference type="ARBA" id="ARBA00001946"/>
    </source>
</evidence>
<evidence type="ECO:0000256" key="13">
    <source>
        <dbReference type="ARBA" id="ARBA00023315"/>
    </source>
</evidence>
<feature type="domain" description="Mannose-1-phosphate guanyltransferase C-terminal" evidence="18">
    <location>
        <begin position="70"/>
        <end position="132"/>
    </location>
</feature>
<dbReference type="PANTHER" id="PTHR43584:SF3">
    <property type="entry name" value="BIFUNCTIONAL PROTEIN GLMU"/>
    <property type="match status" value="1"/>
</dbReference>
<dbReference type="GO" id="GO:0005737">
    <property type="term" value="C:cytoplasm"/>
    <property type="evidence" value="ECO:0007669"/>
    <property type="project" value="UniProtKB-SubCell"/>
</dbReference>
<evidence type="ECO:0000313" key="19">
    <source>
        <dbReference type="EMBL" id="HIY97219.1"/>
    </source>
</evidence>
<evidence type="ECO:0000259" key="18">
    <source>
        <dbReference type="Pfam" id="PF25087"/>
    </source>
</evidence>
<accession>A0A9D1ZWV2</accession>
<comment type="similarity">
    <text evidence="3">In the C-terminal section; belongs to the transferase hexapeptide repeat family.</text>
</comment>
<evidence type="ECO:0000256" key="7">
    <source>
        <dbReference type="ARBA" id="ARBA00022695"/>
    </source>
</evidence>
<reference evidence="19" key="2">
    <citation type="submission" date="2021-04" db="EMBL/GenBank/DDBJ databases">
        <authorList>
            <person name="Gilroy R."/>
        </authorList>
    </citation>
    <scope>NUCLEOTIDE SEQUENCE</scope>
    <source>
        <strain evidence="19">1345</strain>
    </source>
</reference>
<evidence type="ECO:0000313" key="20">
    <source>
        <dbReference type="Proteomes" id="UP000886750"/>
    </source>
</evidence>
<name>A0A9D1ZWV2_9FIRM</name>
<dbReference type="GO" id="GO:0019134">
    <property type="term" value="F:glucosamine-1-phosphate N-acetyltransferase activity"/>
    <property type="evidence" value="ECO:0007669"/>
    <property type="project" value="UniProtKB-EC"/>
</dbReference>
<evidence type="ECO:0000256" key="14">
    <source>
        <dbReference type="ARBA" id="ARBA00023316"/>
    </source>
</evidence>
<comment type="similarity">
    <text evidence="4">In the N-terminal section; belongs to the N-acetylglucosamine-1-phosphate uridyltransferase family.</text>
</comment>
<evidence type="ECO:0000256" key="3">
    <source>
        <dbReference type="ARBA" id="ARBA00007707"/>
    </source>
</evidence>
<comment type="catalytic activity">
    <reaction evidence="16">
        <text>N-acetyl-alpha-D-glucosamine 1-phosphate + UTP + H(+) = UDP-N-acetyl-alpha-D-glucosamine + diphosphate</text>
        <dbReference type="Rhea" id="RHEA:13509"/>
        <dbReference type="ChEBI" id="CHEBI:15378"/>
        <dbReference type="ChEBI" id="CHEBI:33019"/>
        <dbReference type="ChEBI" id="CHEBI:46398"/>
        <dbReference type="ChEBI" id="CHEBI:57705"/>
        <dbReference type="ChEBI" id="CHEBI:57776"/>
        <dbReference type="EC" id="2.7.7.23"/>
    </reaction>
</comment>
<evidence type="ECO:0000256" key="5">
    <source>
        <dbReference type="ARBA" id="ARBA00022490"/>
    </source>
</evidence>
<dbReference type="InterPro" id="IPR038009">
    <property type="entry name" value="GlmU_C_LbH"/>
</dbReference>
<gene>
    <name evidence="19" type="ORF">H9729_05970</name>
</gene>
<dbReference type="SUPFAM" id="SSF51161">
    <property type="entry name" value="Trimeric LpxA-like enzymes"/>
    <property type="match status" value="1"/>
</dbReference>
<evidence type="ECO:0000256" key="12">
    <source>
        <dbReference type="ARBA" id="ARBA00022984"/>
    </source>
</evidence>
<comment type="subcellular location">
    <subcellularLocation>
        <location evidence="2">Cytoplasm</location>
    </subcellularLocation>
</comment>
<dbReference type="GO" id="GO:0006048">
    <property type="term" value="P:UDP-N-acetylglucosamine biosynthetic process"/>
    <property type="evidence" value="ECO:0007669"/>
    <property type="project" value="InterPro"/>
</dbReference>
<keyword evidence="8" id="KW-0479">Metal-binding</keyword>
<dbReference type="GO" id="GO:0009252">
    <property type="term" value="P:peptidoglycan biosynthetic process"/>
    <property type="evidence" value="ECO:0007669"/>
    <property type="project" value="UniProtKB-KW"/>
</dbReference>
<evidence type="ECO:0000256" key="4">
    <source>
        <dbReference type="ARBA" id="ARBA00007947"/>
    </source>
</evidence>
<comment type="cofactor">
    <cofactor evidence="1">
        <name>Mg(2+)</name>
        <dbReference type="ChEBI" id="CHEBI:18420"/>
    </cofactor>
</comment>
<dbReference type="AlphaFoldDB" id="A0A9D1ZWV2"/>
<dbReference type="Proteomes" id="UP000886750">
    <property type="component" value="Unassembled WGS sequence"/>
</dbReference>
<keyword evidence="6" id="KW-0808">Transferase</keyword>
<dbReference type="Pfam" id="PF00132">
    <property type="entry name" value="Hexapep"/>
    <property type="match status" value="1"/>
</dbReference>
<keyword evidence="9" id="KW-0677">Repeat</keyword>
<keyword evidence="7" id="KW-0548">Nucleotidyltransferase</keyword>
<evidence type="ECO:0000256" key="16">
    <source>
        <dbReference type="ARBA" id="ARBA00048493"/>
    </source>
</evidence>
<dbReference type="InterPro" id="IPR018357">
    <property type="entry name" value="Hexapep_transf_CS"/>
</dbReference>
<dbReference type="InterPro" id="IPR050065">
    <property type="entry name" value="GlmU-like"/>
</dbReference>
<evidence type="ECO:0000256" key="10">
    <source>
        <dbReference type="ARBA" id="ARBA00022842"/>
    </source>
</evidence>
<dbReference type="GO" id="GO:0046872">
    <property type="term" value="F:metal ion binding"/>
    <property type="evidence" value="ECO:0007669"/>
    <property type="project" value="UniProtKB-KW"/>
</dbReference>
<dbReference type="EMBL" id="DXCQ01000055">
    <property type="protein sequence ID" value="HIY97219.1"/>
    <property type="molecule type" value="Genomic_DNA"/>
</dbReference>
<dbReference type="CDD" id="cd03353">
    <property type="entry name" value="LbH_GlmU_C"/>
    <property type="match status" value="1"/>
</dbReference>
<evidence type="ECO:0000256" key="6">
    <source>
        <dbReference type="ARBA" id="ARBA00022679"/>
    </source>
</evidence>
<keyword evidence="11" id="KW-0133">Cell shape</keyword>
<dbReference type="PROSITE" id="PS00101">
    <property type="entry name" value="HEXAPEP_TRANSFERASES"/>
    <property type="match status" value="1"/>
</dbReference>
<proteinExistence type="inferred from homology"/>
<dbReference type="GO" id="GO:0008360">
    <property type="term" value="P:regulation of cell shape"/>
    <property type="evidence" value="ECO:0007669"/>
    <property type="project" value="UniProtKB-KW"/>
</dbReference>
<dbReference type="PANTHER" id="PTHR43584">
    <property type="entry name" value="NUCLEOTIDYL TRANSFERASE"/>
    <property type="match status" value="1"/>
</dbReference>
<dbReference type="Pfam" id="PF25087">
    <property type="entry name" value="GMPPB_C"/>
    <property type="match status" value="1"/>
</dbReference>
<keyword evidence="10" id="KW-0460">Magnesium</keyword>
<dbReference type="GO" id="GO:0071555">
    <property type="term" value="P:cell wall organization"/>
    <property type="evidence" value="ECO:0007669"/>
    <property type="project" value="UniProtKB-KW"/>
</dbReference>
<evidence type="ECO:0000256" key="9">
    <source>
        <dbReference type="ARBA" id="ARBA00022737"/>
    </source>
</evidence>
<keyword evidence="12" id="KW-0573">Peptidoglycan synthesis</keyword>
<keyword evidence="5" id="KW-0963">Cytoplasm</keyword>
<comment type="caution">
    <text evidence="19">The sequence shown here is derived from an EMBL/GenBank/DDBJ whole genome shotgun (WGS) entry which is preliminary data.</text>
</comment>
<protein>
    <recommendedName>
        <fullName evidence="18">Mannose-1-phosphate guanyltransferase C-terminal domain-containing protein</fullName>
    </recommendedName>
</protein>
<dbReference type="InterPro" id="IPR011004">
    <property type="entry name" value="Trimer_LpxA-like_sf"/>
</dbReference>
<dbReference type="InterPro" id="IPR056729">
    <property type="entry name" value="GMPPB_C"/>
</dbReference>
<reference evidence="19" key="1">
    <citation type="journal article" date="2021" name="PeerJ">
        <title>Extensive microbial diversity within the chicken gut microbiome revealed by metagenomics and culture.</title>
        <authorList>
            <person name="Gilroy R."/>
            <person name="Ravi A."/>
            <person name="Getino M."/>
            <person name="Pursley I."/>
            <person name="Horton D.L."/>
            <person name="Alikhan N.F."/>
            <person name="Baker D."/>
            <person name="Gharbi K."/>
            <person name="Hall N."/>
            <person name="Watson M."/>
            <person name="Adriaenssens E.M."/>
            <person name="Foster-Nyarko E."/>
            <person name="Jarju S."/>
            <person name="Secka A."/>
            <person name="Antonio M."/>
            <person name="Oren A."/>
            <person name="Chaudhuri R.R."/>
            <person name="La Ragione R."/>
            <person name="Hildebrand F."/>
            <person name="Pallen M.J."/>
        </authorList>
    </citation>
    <scope>NUCLEOTIDE SEQUENCE</scope>
    <source>
        <strain evidence="19">1345</strain>
    </source>
</reference>
<comment type="catalytic activity">
    <reaction evidence="15">
        <text>alpha-D-glucosamine 1-phosphate + acetyl-CoA = N-acetyl-alpha-D-glucosamine 1-phosphate + CoA + H(+)</text>
        <dbReference type="Rhea" id="RHEA:13725"/>
        <dbReference type="ChEBI" id="CHEBI:15378"/>
        <dbReference type="ChEBI" id="CHEBI:57287"/>
        <dbReference type="ChEBI" id="CHEBI:57288"/>
        <dbReference type="ChEBI" id="CHEBI:57776"/>
        <dbReference type="ChEBI" id="CHEBI:58516"/>
        <dbReference type="EC" id="2.3.1.157"/>
    </reaction>
</comment>
<dbReference type="InterPro" id="IPR001451">
    <property type="entry name" value="Hexapep"/>
</dbReference>
<dbReference type="GO" id="GO:0003977">
    <property type="term" value="F:UDP-N-acetylglucosamine diphosphorylase activity"/>
    <property type="evidence" value="ECO:0007669"/>
    <property type="project" value="UniProtKB-EC"/>
</dbReference>
<dbReference type="Gene3D" id="2.160.10.10">
    <property type="entry name" value="Hexapeptide repeat proteins"/>
    <property type="match status" value="1"/>
</dbReference>
<evidence type="ECO:0000256" key="17">
    <source>
        <dbReference type="ARBA" id="ARBA00049628"/>
    </source>
</evidence>
<evidence type="ECO:0000256" key="15">
    <source>
        <dbReference type="ARBA" id="ARBA00048247"/>
    </source>
</evidence>
<evidence type="ECO:0000256" key="11">
    <source>
        <dbReference type="ARBA" id="ARBA00022960"/>
    </source>
</evidence>
<sequence>MGYKVISPETVTIGRGAQIGDGAVIYPNNTISSDSVIGSGAVLYPNNIIESSFIGEGAQVTASVLRGAHVGKNTEVGPFANLRRGAVVGENCRVGDFVEIKNSVVGKNTKISHLAYVGDAQIGENCNIGCGAVFCNYDGAEKHRTRVENNCFIGSNVNLVAPLNVGEGSYIAAGTTVAKDVPARSFVIGRARQELNETLARKYLGRGAKK</sequence>
<organism evidence="19 20">
    <name type="scientific">Candidatus Borkfalkia excrementigallinarum</name>
    <dbReference type="NCBI Taxonomy" id="2838506"/>
    <lineage>
        <taxon>Bacteria</taxon>
        <taxon>Bacillati</taxon>
        <taxon>Bacillota</taxon>
        <taxon>Clostridia</taxon>
        <taxon>Christensenellales</taxon>
        <taxon>Christensenellaceae</taxon>
        <taxon>Candidatus Borkfalkia</taxon>
    </lineage>
</organism>
<evidence type="ECO:0000256" key="2">
    <source>
        <dbReference type="ARBA" id="ARBA00004496"/>
    </source>
</evidence>
<evidence type="ECO:0000256" key="8">
    <source>
        <dbReference type="ARBA" id="ARBA00022723"/>
    </source>
</evidence>